<proteinExistence type="predicted"/>
<dbReference type="AlphaFoldDB" id="A0A009SFZ8"/>
<dbReference type="EMBL" id="JEXJ01000107">
    <property type="protein sequence ID" value="EXC45573.1"/>
    <property type="molecule type" value="Genomic_DNA"/>
</dbReference>
<accession>A0A009SFZ8</accession>
<evidence type="ECO:0000313" key="1">
    <source>
        <dbReference type="EMBL" id="EXC45573.1"/>
    </source>
</evidence>
<dbReference type="PATRIC" id="fig|1310630.3.peg.3575"/>
<reference evidence="1 2" key="1">
    <citation type="submission" date="2014-02" db="EMBL/GenBank/DDBJ databases">
        <title>Comparative genomics and transcriptomics to identify genetic mechanisms underlying the emergence of carbapenem resistant Acinetobacter baumannii (CRAb).</title>
        <authorList>
            <person name="Harris A.D."/>
            <person name="Johnson K.J."/>
            <person name="George J."/>
            <person name="Shefchek K."/>
            <person name="Daugherty S.C."/>
            <person name="Parankush S."/>
            <person name="Sadzewicz L."/>
            <person name="Tallon L."/>
            <person name="Sengamalay N."/>
            <person name="Hazen T.H."/>
            <person name="Rasko D.A."/>
        </authorList>
    </citation>
    <scope>NUCLEOTIDE SEQUENCE [LARGE SCALE GENOMIC DNA]</scope>
    <source>
        <strain evidence="1 2">99063</strain>
    </source>
</reference>
<protein>
    <submittedName>
        <fullName evidence="1">Uncharacterized protein</fullName>
    </submittedName>
</protein>
<name>A0A009SFZ8_ACIBA</name>
<evidence type="ECO:0000313" key="2">
    <source>
        <dbReference type="Proteomes" id="UP000020735"/>
    </source>
</evidence>
<gene>
    <name evidence="1" type="ORF">J529_3697</name>
</gene>
<dbReference type="Proteomes" id="UP000020735">
    <property type="component" value="Unassembled WGS sequence"/>
</dbReference>
<sequence>MVIEFTQEHLDAFLDDREETLALWNWNRLKQLYSDLAEKNFGNDEVKGVQFLIVAQKRIRKYLNGMENNEDYNKWRAAYGEICFILNKNNIDEDPWNRSLLEEQLWPPFLAIDILAGVLESSLNNSASQKFYASLEDHKWE</sequence>
<dbReference type="RefSeq" id="WP_000234148.1">
    <property type="nucleotide sequence ID" value="NZ_JEXJ01000107.1"/>
</dbReference>
<organism evidence="1 2">
    <name type="scientific">Acinetobacter baumannii 99063</name>
    <dbReference type="NCBI Taxonomy" id="1310630"/>
    <lineage>
        <taxon>Bacteria</taxon>
        <taxon>Pseudomonadati</taxon>
        <taxon>Pseudomonadota</taxon>
        <taxon>Gammaproteobacteria</taxon>
        <taxon>Moraxellales</taxon>
        <taxon>Moraxellaceae</taxon>
        <taxon>Acinetobacter</taxon>
        <taxon>Acinetobacter calcoaceticus/baumannii complex</taxon>
    </lineage>
</organism>
<comment type="caution">
    <text evidence="1">The sequence shown here is derived from an EMBL/GenBank/DDBJ whole genome shotgun (WGS) entry which is preliminary data.</text>
</comment>